<organism evidence="2 3">
    <name type="scientific">Tritrichomonas musculus</name>
    <dbReference type="NCBI Taxonomy" id="1915356"/>
    <lineage>
        <taxon>Eukaryota</taxon>
        <taxon>Metamonada</taxon>
        <taxon>Parabasalia</taxon>
        <taxon>Tritrichomonadida</taxon>
        <taxon>Tritrichomonadidae</taxon>
        <taxon>Tritrichomonas</taxon>
    </lineage>
</organism>
<name>A0ABR2L4T2_9EUKA</name>
<keyword evidence="3" id="KW-1185">Reference proteome</keyword>
<gene>
    <name evidence="2" type="ORF">M9Y10_000643</name>
</gene>
<reference evidence="2 3" key="1">
    <citation type="submission" date="2024-04" db="EMBL/GenBank/DDBJ databases">
        <title>Tritrichomonas musculus Genome.</title>
        <authorList>
            <person name="Alves-Ferreira E."/>
            <person name="Grigg M."/>
            <person name="Lorenzi H."/>
            <person name="Galac M."/>
        </authorList>
    </citation>
    <scope>NUCLEOTIDE SEQUENCE [LARGE SCALE GENOMIC DNA]</scope>
    <source>
        <strain evidence="2 3">EAF2021</strain>
    </source>
</reference>
<feature type="compositionally biased region" description="Low complexity" evidence="1">
    <location>
        <begin position="1"/>
        <end position="12"/>
    </location>
</feature>
<protein>
    <submittedName>
        <fullName evidence="2">Uncharacterized protein</fullName>
    </submittedName>
</protein>
<feature type="region of interest" description="Disordered" evidence="1">
    <location>
        <begin position="1"/>
        <end position="57"/>
    </location>
</feature>
<comment type="caution">
    <text evidence="2">The sequence shown here is derived from an EMBL/GenBank/DDBJ whole genome shotgun (WGS) entry which is preliminary data.</text>
</comment>
<evidence type="ECO:0000256" key="1">
    <source>
        <dbReference type="SAM" id="MobiDB-lite"/>
    </source>
</evidence>
<proteinExistence type="predicted"/>
<evidence type="ECO:0000313" key="2">
    <source>
        <dbReference type="EMBL" id="KAK8898358.1"/>
    </source>
</evidence>
<evidence type="ECO:0000313" key="3">
    <source>
        <dbReference type="Proteomes" id="UP001470230"/>
    </source>
</evidence>
<feature type="compositionally biased region" description="Polar residues" evidence="1">
    <location>
        <begin position="37"/>
        <end position="49"/>
    </location>
</feature>
<sequence length="72" mass="8477">MNNNKMNQNLQKIQEDSNEQHEELSENPPIVMRKQMSENSNERPGTSNRISEKVNDDFPIIQEREILVESHN</sequence>
<dbReference type="EMBL" id="JAPFFF010000001">
    <property type="protein sequence ID" value="KAK8898358.1"/>
    <property type="molecule type" value="Genomic_DNA"/>
</dbReference>
<dbReference type="Proteomes" id="UP001470230">
    <property type="component" value="Unassembled WGS sequence"/>
</dbReference>
<feature type="compositionally biased region" description="Basic and acidic residues" evidence="1">
    <location>
        <begin position="13"/>
        <end position="24"/>
    </location>
</feature>
<accession>A0ABR2L4T2</accession>